<dbReference type="AlphaFoldDB" id="A0A067G8A9"/>
<keyword evidence="3" id="KW-1185">Reference proteome</keyword>
<feature type="region of interest" description="Disordered" evidence="1">
    <location>
        <begin position="374"/>
        <end position="407"/>
    </location>
</feature>
<dbReference type="GO" id="GO:0016592">
    <property type="term" value="C:mediator complex"/>
    <property type="evidence" value="ECO:0007669"/>
    <property type="project" value="InterPro"/>
</dbReference>
<protein>
    <recommendedName>
        <fullName evidence="4">Mediator of RNA polymerase II transcription subunit 16</fullName>
    </recommendedName>
</protein>
<evidence type="ECO:0000313" key="2">
    <source>
        <dbReference type="EMBL" id="KDO75893.1"/>
    </source>
</evidence>
<feature type="compositionally biased region" description="Low complexity" evidence="1">
    <location>
        <begin position="382"/>
        <end position="407"/>
    </location>
</feature>
<feature type="non-terminal residue" evidence="2">
    <location>
        <position position="1"/>
    </location>
</feature>
<evidence type="ECO:0008006" key="4">
    <source>
        <dbReference type="Google" id="ProtNLM"/>
    </source>
</evidence>
<sequence length="766" mass="82825">QYMSPYDPDEGPSITGWRVQRWESSVQPVVLHQIFGNPTSSFGGQAPMQTVWVSKVDTSIPTSNFKIHQLAAAGPTCDVWKTTDSGLEKSKIVSFDPFDLPSDIRSLARIVYSAHGGEIAIALLRGGVHIFSGPNFAPVDNYQISVGSAIAAPAFSSTSCCSASVWHDTNKDRTILKIIRVLPPAVPSSQVKANSSTWERAIAERFWWSLLVNVDWWDAVGCTQSAAEDGIVSLNSVIAVLDADFHSLPSIQHRQQYGPSLDRIKCRLLEGTNAQEVRAMVLDMQARLLLDMLGKGIESALINPSALVPDPWQASGETLSGIDPEAMAVEPALVASIQAYVDAVLDLASHFITRLRRYASFCRTLASHAVTAGTGSNRNMVASPTQSSATPAASQAGQSGTTSSTGSTQMQAWVQGAIAKISSTNDGVSNPTSNPISGPSSFMPISINTGTFPGTPAVRLIGDCHFLHRLCQLLLFCFFFRRAQQPRLLANAQRNNDANVQKPQVSAPGKVEEINSVPGKPTSAMVKLDEGQVARAGQTVPGAKGVEEGPAGRPKMGFGNAGQGYTFEEVKVLFLILMDLCRRTAALSHPLPVSQVGSSNIQVRLHYIDGNYTVLPEVVEASLGPHMQNMPRPRGADAAGLLLRELELHPPAEEWHRRNMFGGPWSDPEDVGPVDDTPKLSNWVDSVDVNSSGNHDVYYDSHGLWPRKRRMSERDAAFGLNTSVGLGAYLGIMGSRRDVVTAVWKTGLEGVWYKVWDKDKVGSICY</sequence>
<evidence type="ECO:0000256" key="1">
    <source>
        <dbReference type="SAM" id="MobiDB-lite"/>
    </source>
</evidence>
<evidence type="ECO:0000313" key="3">
    <source>
        <dbReference type="Proteomes" id="UP000027120"/>
    </source>
</evidence>
<proteinExistence type="predicted"/>
<reference evidence="2 3" key="1">
    <citation type="submission" date="2014-04" db="EMBL/GenBank/DDBJ databases">
        <authorList>
            <consortium name="International Citrus Genome Consortium"/>
            <person name="Gmitter F."/>
            <person name="Chen C."/>
            <person name="Farmerie W."/>
            <person name="Harkins T."/>
            <person name="Desany B."/>
            <person name="Mohiuddin M."/>
            <person name="Kodira C."/>
            <person name="Borodovsky M."/>
            <person name="Lomsadze A."/>
            <person name="Burns P."/>
            <person name="Jenkins J."/>
            <person name="Prochnik S."/>
            <person name="Shu S."/>
            <person name="Chapman J."/>
            <person name="Pitluck S."/>
            <person name="Schmutz J."/>
            <person name="Rokhsar D."/>
        </authorList>
    </citation>
    <scope>NUCLEOTIDE SEQUENCE</scope>
</reference>
<dbReference type="PANTHER" id="PTHR35130:SF1">
    <property type="entry name" value="MEDIATOR OF RNA POLYMERASE II TRANSCRIPTION SUBUNIT 16"/>
    <property type="match status" value="1"/>
</dbReference>
<accession>A0A067G8A9</accession>
<dbReference type="EMBL" id="KK784882">
    <property type="protein sequence ID" value="KDO75893.1"/>
    <property type="molecule type" value="Genomic_DNA"/>
</dbReference>
<name>A0A067G8A9_CITSI</name>
<organism evidence="2 3">
    <name type="scientific">Citrus sinensis</name>
    <name type="common">Sweet orange</name>
    <name type="synonym">Citrus aurantium var. sinensis</name>
    <dbReference type="NCBI Taxonomy" id="2711"/>
    <lineage>
        <taxon>Eukaryota</taxon>
        <taxon>Viridiplantae</taxon>
        <taxon>Streptophyta</taxon>
        <taxon>Embryophyta</taxon>
        <taxon>Tracheophyta</taxon>
        <taxon>Spermatophyta</taxon>
        <taxon>Magnoliopsida</taxon>
        <taxon>eudicotyledons</taxon>
        <taxon>Gunneridae</taxon>
        <taxon>Pentapetalae</taxon>
        <taxon>rosids</taxon>
        <taxon>malvids</taxon>
        <taxon>Sapindales</taxon>
        <taxon>Rutaceae</taxon>
        <taxon>Aurantioideae</taxon>
        <taxon>Citrus</taxon>
    </lineage>
</organism>
<dbReference type="InterPro" id="IPR038836">
    <property type="entry name" value="MED16"/>
</dbReference>
<dbReference type="Proteomes" id="UP000027120">
    <property type="component" value="Unassembled WGS sequence"/>
</dbReference>
<dbReference type="PANTHER" id="PTHR35130">
    <property type="entry name" value="MEDIATOR OF RNA POLYMERASE II TRANSCRIPTION SUBUNIT 16"/>
    <property type="match status" value="1"/>
</dbReference>
<gene>
    <name evidence="2" type="ORF">CISIN_1g0008481mg</name>
</gene>
<feature type="region of interest" description="Disordered" evidence="1">
    <location>
        <begin position="499"/>
        <end position="521"/>
    </location>
</feature>
<dbReference type="GO" id="GO:0006355">
    <property type="term" value="P:regulation of DNA-templated transcription"/>
    <property type="evidence" value="ECO:0007669"/>
    <property type="project" value="InterPro"/>
</dbReference>